<feature type="transmembrane region" description="Helical" evidence="1">
    <location>
        <begin position="6"/>
        <end position="25"/>
    </location>
</feature>
<dbReference type="RefSeq" id="WP_111539770.1">
    <property type="nucleotide sequence ID" value="NZ_QKYV01000001.1"/>
</dbReference>
<reference evidence="2 3" key="1">
    <citation type="submission" date="2018-06" db="EMBL/GenBank/DDBJ databases">
        <title>Genomic Encyclopedia of Archaeal and Bacterial Type Strains, Phase II (KMG-II): from individual species to whole genera.</title>
        <authorList>
            <person name="Goeker M."/>
        </authorList>
    </citation>
    <scope>NUCLEOTIDE SEQUENCE [LARGE SCALE GENOMIC DNA]</scope>
    <source>
        <strain evidence="2 3">DSM 15361</strain>
    </source>
</reference>
<gene>
    <name evidence="2" type="ORF">LX95_00432</name>
</gene>
<evidence type="ECO:0000313" key="3">
    <source>
        <dbReference type="Proteomes" id="UP000249542"/>
    </source>
</evidence>
<organism evidence="2 3">
    <name type="scientific">Mesonia algae</name>
    <dbReference type="NCBI Taxonomy" id="213248"/>
    <lineage>
        <taxon>Bacteria</taxon>
        <taxon>Pseudomonadati</taxon>
        <taxon>Bacteroidota</taxon>
        <taxon>Flavobacteriia</taxon>
        <taxon>Flavobacteriales</taxon>
        <taxon>Flavobacteriaceae</taxon>
        <taxon>Mesonia</taxon>
    </lineage>
</organism>
<dbReference type="EMBL" id="QKYV01000001">
    <property type="protein sequence ID" value="PZW44102.1"/>
    <property type="molecule type" value="Genomic_DNA"/>
</dbReference>
<keyword evidence="3" id="KW-1185">Reference proteome</keyword>
<keyword evidence="1" id="KW-1133">Transmembrane helix</keyword>
<keyword evidence="1" id="KW-0472">Membrane</keyword>
<feature type="transmembrane region" description="Helical" evidence="1">
    <location>
        <begin position="37"/>
        <end position="66"/>
    </location>
</feature>
<keyword evidence="1" id="KW-0812">Transmembrane</keyword>
<name>A0A2W7IEP5_9FLAO</name>
<feature type="transmembrane region" description="Helical" evidence="1">
    <location>
        <begin position="72"/>
        <end position="91"/>
    </location>
</feature>
<protein>
    <submittedName>
        <fullName evidence="2">Uncharacterized protein</fullName>
    </submittedName>
</protein>
<evidence type="ECO:0000256" key="1">
    <source>
        <dbReference type="SAM" id="Phobius"/>
    </source>
</evidence>
<comment type="caution">
    <text evidence="2">The sequence shown here is derived from an EMBL/GenBank/DDBJ whole genome shotgun (WGS) entry which is preliminary data.</text>
</comment>
<dbReference type="AlphaFoldDB" id="A0A2W7IEP5"/>
<dbReference type="Proteomes" id="UP000249542">
    <property type="component" value="Unassembled WGS sequence"/>
</dbReference>
<proteinExistence type="predicted"/>
<evidence type="ECO:0000313" key="2">
    <source>
        <dbReference type="EMBL" id="PZW44102.1"/>
    </source>
</evidence>
<sequence length="95" mass="11038">MKIQLINKLVFFSALSVLLYFLWLYSFTYFDIKDTPVIVGVFVELLTIPAFLATPVILVASFFLWYKSKWNPVSFPLAAILVTLFLIYFLVKISF</sequence>
<accession>A0A2W7IEP5</accession>